<dbReference type="Pfam" id="PF09724">
    <property type="entry name" value="Dcc1"/>
    <property type="match status" value="1"/>
</dbReference>
<dbReference type="Proteomes" id="UP000030754">
    <property type="component" value="Unassembled WGS sequence"/>
</dbReference>
<gene>
    <name evidence="2" type="ORF">ENH_00006450</name>
</gene>
<keyword evidence="3" id="KW-1185">Reference proteome</keyword>
<dbReference type="RefSeq" id="XP_013433976.1">
    <property type="nucleotide sequence ID" value="XM_013578522.1"/>
</dbReference>
<dbReference type="EMBL" id="HG723187">
    <property type="protein sequence ID" value="CDJ65509.1"/>
    <property type="molecule type" value="Genomic_DNA"/>
</dbReference>
<evidence type="ECO:0000313" key="2">
    <source>
        <dbReference type="EMBL" id="CDJ65509.1"/>
    </source>
</evidence>
<feature type="region of interest" description="Disordered" evidence="1">
    <location>
        <begin position="1"/>
        <end position="28"/>
    </location>
</feature>
<reference evidence="2" key="1">
    <citation type="submission" date="2013-10" db="EMBL/GenBank/DDBJ databases">
        <title>Genomic analysis of the causative agents of coccidiosis in chickens.</title>
        <authorList>
            <person name="Reid A.J."/>
            <person name="Blake D."/>
            <person name="Billington K."/>
            <person name="Browne H."/>
            <person name="Dunn M."/>
            <person name="Hung S."/>
            <person name="Kawahara F."/>
            <person name="Miranda-Saavedra D."/>
            <person name="Mourier T."/>
            <person name="Nagra H."/>
            <person name="Otto T.D."/>
            <person name="Rawlings N."/>
            <person name="Sanchez A."/>
            <person name="Sanders M."/>
            <person name="Subramaniam C."/>
            <person name="Tay Y."/>
            <person name="Dear P."/>
            <person name="Doerig C."/>
            <person name="Gruber A."/>
            <person name="Parkinson J."/>
            <person name="Shirley M."/>
            <person name="Wan K.L."/>
            <person name="Berriman M."/>
            <person name="Tomley F."/>
            <person name="Pain A."/>
        </authorList>
    </citation>
    <scope>NUCLEOTIDE SEQUENCE [LARGE SCALE GENOMIC DNA]</scope>
    <source>
        <strain evidence="2">Houghton</strain>
    </source>
</reference>
<dbReference type="VEuPathDB" id="ToxoDB:ENH_00006450"/>
<sequence>MPRSPLGAEGPHVGDTDKGAPTVASQKQGLQDASLTAILWPQDAAANSNLCLIDLQGEALLATQDPTKAAADLQPLQAPPETTANEGQQQESPECELWGIVRWPSAAAASAGDSGPCCLYVGGDSVQGKVAPFVSADGPCTLAVLRRVRRPLLLDVSGCTYTVAEGEAAAAAADAASAADKGAAAHMEAWEFYGAVENTVSFCSAPELNPFKEAFAAQAAHVSPLQQPQQQPQLGPVAAATAAAAAAAATADAAAPGETDSDALWLVAASRQLPHMHNSWQLLNLSSELRNELQLGQTQRGAQRVLLLKGRPTAFPIPPSAAQMRDESKTLICSRNSSFSVTQNTIDGEVLICCREAAPRSDAEKDCMLIDDKKTDKDSDQRSGTHGVAIVGICRSVLQLEKSRGRIYQVQQLLQLPVQQLLAAYPNSVPPAAVAAGRSVLSSAVLLQRVQASPAEIAAVLLGDAGLPSLGHFYQTATAASTPAASQGGGPVKVAEQQSHCLQQLLRQLPSMWGSLPAVTSRAILYDPDVGGYFVVSNAMVRKWLFRIMDCLALGSSSSNSSSSEWFSVGWALEAITDCVQRHGVAVPGLRVQAHSGRTAAAAGDSTTDTDENSPLLTAGLLLQLLRLFCDMRLPQLYCSSYPTALGDSCPPLSTESAAAAAVNVSGDLVDLLHGLEKVLSDVAAAEETKAAVNPLKLHFLLAAETAERVGLLLQLKHGVTYTLSAAVTAVEVKKFCVNLGKLWQQVPVRILQWAKEHMQNRIAALRSIAAAVIAAECQQQQNQQEAANELLFAAANRIPLLAMWFHWEQLQQTASFPLSAPSLLRCCTYGFPDLRTDFSLQRAQQRAIPTCLLYGNRPAHGESVGLETAAATARLMHAAAASVASAGSGGNTSTRQFAALLPGAEERRAFVQGMLLSPLRGFFVAVEGQLLMLPAAELPLTLRERLVAAFATKTVWREEELQPFLSLCRSGKEERNDLAVELGAPPAGYCFVHQGELSAETKEQVTSFRSRNVPPAFWELD</sequence>
<dbReference type="InterPro" id="IPR019128">
    <property type="entry name" value="Dcc1"/>
</dbReference>
<dbReference type="GO" id="GO:0031390">
    <property type="term" value="C:Ctf18 RFC-like complex"/>
    <property type="evidence" value="ECO:0007669"/>
    <property type="project" value="InterPro"/>
</dbReference>
<reference evidence="2" key="2">
    <citation type="submission" date="2013-10" db="EMBL/GenBank/DDBJ databases">
        <authorList>
            <person name="Aslett M."/>
        </authorList>
    </citation>
    <scope>NUCLEOTIDE SEQUENCE [LARGE SCALE GENOMIC DNA]</scope>
    <source>
        <strain evidence="2">Houghton</strain>
    </source>
</reference>
<dbReference type="OrthoDB" id="346527at2759"/>
<evidence type="ECO:0000256" key="1">
    <source>
        <dbReference type="SAM" id="MobiDB-lite"/>
    </source>
</evidence>
<name>U6MSQ2_9EIME</name>
<dbReference type="GeneID" id="25470836"/>
<dbReference type="AlphaFoldDB" id="U6MSQ2"/>
<organism evidence="2 3">
    <name type="scientific">Eimeria necatrix</name>
    <dbReference type="NCBI Taxonomy" id="51315"/>
    <lineage>
        <taxon>Eukaryota</taxon>
        <taxon>Sar</taxon>
        <taxon>Alveolata</taxon>
        <taxon>Apicomplexa</taxon>
        <taxon>Conoidasida</taxon>
        <taxon>Coccidia</taxon>
        <taxon>Eucoccidiorida</taxon>
        <taxon>Eimeriorina</taxon>
        <taxon>Eimeriidae</taxon>
        <taxon>Eimeria</taxon>
    </lineage>
</organism>
<accession>U6MSQ2</accession>
<proteinExistence type="predicted"/>
<dbReference type="GO" id="GO:0007064">
    <property type="term" value="P:mitotic sister chromatid cohesion"/>
    <property type="evidence" value="ECO:0007669"/>
    <property type="project" value="InterPro"/>
</dbReference>
<protein>
    <submittedName>
        <fullName evidence="2">Uncharacterized protein</fullName>
    </submittedName>
</protein>
<evidence type="ECO:0000313" key="3">
    <source>
        <dbReference type="Proteomes" id="UP000030754"/>
    </source>
</evidence>